<keyword evidence="1" id="KW-0812">Transmembrane</keyword>
<sequence length="132" mass="14803">MDFVTSVIYSILINGNQMGVIKPTQALRQGDPLSPYLFVICTEGLIALIQNACLKRTIKGIKMGSMLEPLSYLLFADDTLLLGEATVEEALSFMEIVRQYEEWSGQKVYVQKYSIVFSPNVQQTNKDAITNM</sequence>
<keyword evidence="4" id="KW-1185">Reference proteome</keyword>
<dbReference type="InterPro" id="IPR000477">
    <property type="entry name" value="RT_dom"/>
</dbReference>
<dbReference type="Proteomes" id="UP001454036">
    <property type="component" value="Unassembled WGS sequence"/>
</dbReference>
<evidence type="ECO:0000256" key="1">
    <source>
        <dbReference type="SAM" id="Phobius"/>
    </source>
</evidence>
<dbReference type="AlphaFoldDB" id="A0AAV3REL2"/>
<keyword evidence="1" id="KW-1133">Transmembrane helix</keyword>
<name>A0AAV3REL2_LITER</name>
<comment type="caution">
    <text evidence="3">The sequence shown here is derived from an EMBL/GenBank/DDBJ whole genome shotgun (WGS) entry which is preliminary data.</text>
</comment>
<organism evidence="3 4">
    <name type="scientific">Lithospermum erythrorhizon</name>
    <name type="common">Purple gromwell</name>
    <name type="synonym">Lithospermum officinale var. erythrorhizon</name>
    <dbReference type="NCBI Taxonomy" id="34254"/>
    <lineage>
        <taxon>Eukaryota</taxon>
        <taxon>Viridiplantae</taxon>
        <taxon>Streptophyta</taxon>
        <taxon>Embryophyta</taxon>
        <taxon>Tracheophyta</taxon>
        <taxon>Spermatophyta</taxon>
        <taxon>Magnoliopsida</taxon>
        <taxon>eudicotyledons</taxon>
        <taxon>Gunneridae</taxon>
        <taxon>Pentapetalae</taxon>
        <taxon>asterids</taxon>
        <taxon>lamiids</taxon>
        <taxon>Boraginales</taxon>
        <taxon>Boraginaceae</taxon>
        <taxon>Boraginoideae</taxon>
        <taxon>Lithospermeae</taxon>
        <taxon>Lithospermum</taxon>
    </lineage>
</organism>
<dbReference type="Pfam" id="PF00078">
    <property type="entry name" value="RVT_1"/>
    <property type="match status" value="1"/>
</dbReference>
<reference evidence="3 4" key="1">
    <citation type="submission" date="2024-01" db="EMBL/GenBank/DDBJ databases">
        <title>The complete chloroplast genome sequence of Lithospermum erythrorhizon: insights into the phylogenetic relationship among Boraginaceae species and the maternal lineages of purple gromwells.</title>
        <authorList>
            <person name="Okada T."/>
            <person name="Watanabe K."/>
        </authorList>
    </citation>
    <scope>NUCLEOTIDE SEQUENCE [LARGE SCALE GENOMIC DNA]</scope>
</reference>
<dbReference type="EMBL" id="BAABME010026569">
    <property type="protein sequence ID" value="GAA0174131.1"/>
    <property type="molecule type" value="Genomic_DNA"/>
</dbReference>
<accession>A0AAV3REL2</accession>
<proteinExistence type="predicted"/>
<keyword evidence="1" id="KW-0472">Membrane</keyword>
<feature type="domain" description="Reverse transcriptase" evidence="2">
    <location>
        <begin position="1"/>
        <end position="132"/>
    </location>
</feature>
<evidence type="ECO:0000259" key="2">
    <source>
        <dbReference type="PROSITE" id="PS50878"/>
    </source>
</evidence>
<dbReference type="InterPro" id="IPR052343">
    <property type="entry name" value="Retrotransposon-Effector_Assoc"/>
</dbReference>
<evidence type="ECO:0000313" key="3">
    <source>
        <dbReference type="EMBL" id="GAA0174131.1"/>
    </source>
</evidence>
<gene>
    <name evidence="3" type="ORF">LIER_41666</name>
</gene>
<dbReference type="PANTHER" id="PTHR46890">
    <property type="entry name" value="NON-LTR RETROLELEMENT REVERSE TRANSCRIPTASE-LIKE PROTEIN-RELATED"/>
    <property type="match status" value="1"/>
</dbReference>
<evidence type="ECO:0000313" key="4">
    <source>
        <dbReference type="Proteomes" id="UP001454036"/>
    </source>
</evidence>
<feature type="transmembrane region" description="Helical" evidence="1">
    <location>
        <begin position="33"/>
        <end position="54"/>
    </location>
</feature>
<dbReference type="PROSITE" id="PS50878">
    <property type="entry name" value="RT_POL"/>
    <property type="match status" value="1"/>
</dbReference>
<dbReference type="PANTHER" id="PTHR46890:SF48">
    <property type="entry name" value="RNA-DIRECTED DNA POLYMERASE"/>
    <property type="match status" value="1"/>
</dbReference>
<protein>
    <recommendedName>
        <fullName evidence="2">Reverse transcriptase domain-containing protein</fullName>
    </recommendedName>
</protein>